<dbReference type="EMBL" id="ML145107">
    <property type="protein sequence ID" value="TBU60139.1"/>
    <property type="molecule type" value="Genomic_DNA"/>
</dbReference>
<accession>A0A4Q9MKG9</accession>
<feature type="signal peptide" evidence="1">
    <location>
        <begin position="1"/>
        <end position="23"/>
    </location>
</feature>
<evidence type="ECO:0000259" key="2">
    <source>
        <dbReference type="Pfam" id="PF12697"/>
    </source>
</evidence>
<name>A0A4Q9MKG9_9APHY</name>
<evidence type="ECO:0000313" key="3">
    <source>
        <dbReference type="EMBL" id="TBU28074.1"/>
    </source>
</evidence>
<feature type="chain" id="PRO_5040597582" description="AB hydrolase-1 domain-containing protein" evidence="1">
    <location>
        <begin position="24"/>
        <end position="377"/>
    </location>
</feature>
<organism evidence="3">
    <name type="scientific">Dichomitus squalens</name>
    <dbReference type="NCBI Taxonomy" id="114155"/>
    <lineage>
        <taxon>Eukaryota</taxon>
        <taxon>Fungi</taxon>
        <taxon>Dikarya</taxon>
        <taxon>Basidiomycota</taxon>
        <taxon>Agaricomycotina</taxon>
        <taxon>Agaricomycetes</taxon>
        <taxon>Polyporales</taxon>
        <taxon>Polyporaceae</taxon>
        <taxon>Dichomitus</taxon>
    </lineage>
</organism>
<feature type="domain" description="AB hydrolase-1" evidence="2">
    <location>
        <begin position="66"/>
        <end position="366"/>
    </location>
</feature>
<dbReference type="Proteomes" id="UP000292957">
    <property type="component" value="Unassembled WGS sequence"/>
</dbReference>
<dbReference type="OrthoDB" id="3251587at2759"/>
<dbReference type="EMBL" id="ML143425">
    <property type="protein sequence ID" value="TBU28074.1"/>
    <property type="molecule type" value="Genomic_DNA"/>
</dbReference>
<evidence type="ECO:0000313" key="4">
    <source>
        <dbReference type="EMBL" id="TBU60139.1"/>
    </source>
</evidence>
<evidence type="ECO:0000256" key="1">
    <source>
        <dbReference type="SAM" id="SignalP"/>
    </source>
</evidence>
<evidence type="ECO:0000313" key="5">
    <source>
        <dbReference type="Proteomes" id="UP000292082"/>
    </source>
</evidence>
<dbReference type="SUPFAM" id="SSF53474">
    <property type="entry name" value="alpha/beta-Hydrolases"/>
    <property type="match status" value="1"/>
</dbReference>
<gene>
    <name evidence="4" type="ORF">BD310DRAFT_966663</name>
    <name evidence="3" type="ORF">BD311DRAFT_354080</name>
</gene>
<dbReference type="InterPro" id="IPR029058">
    <property type="entry name" value="AB_hydrolase_fold"/>
</dbReference>
<sequence length="377" mass="40591">MSVLNVSSVLLLLFFYLFPAISAAAAHHPAPRQYTTSSLNVGNGTTLAYLDSGAPSSRTYTTIFAIHGMGFQSPVWEKVLDLAPAYNTRFVAINRRDYNGSTPYTAGDLNVLQNGTVSEQTAFFQQRGEEIATFIELFIKQNGLPAPSADGKTGGVALLGWSLGNAFGVSTIANIQTYATSTQQTLAKYLRGLVLQEPPSVSLGLPLPPQSWSPQIDTSIPAADRQPGFVQWITAYFQHGDLSTRDVNVLEYVLPSITHVPSVFSFTTDQLAGVTNLAAASGGDTFIVGYNQAALLPTYRKALFNKTVRAALPLLNVLEFTGDITANFGIVALWQIQDDDAAAGGGFVKTEILKGTNHFVHWDQPALALSTYLSVFD</sequence>
<dbReference type="Proteomes" id="UP000292082">
    <property type="component" value="Unassembled WGS sequence"/>
</dbReference>
<dbReference type="AlphaFoldDB" id="A0A4Q9MKG9"/>
<dbReference type="Gene3D" id="3.40.50.1820">
    <property type="entry name" value="alpha/beta hydrolase"/>
    <property type="match status" value="1"/>
</dbReference>
<protein>
    <recommendedName>
        <fullName evidence="2">AB hydrolase-1 domain-containing protein</fullName>
    </recommendedName>
</protein>
<keyword evidence="5" id="KW-1185">Reference proteome</keyword>
<reference evidence="3 5" key="1">
    <citation type="submission" date="2019-01" db="EMBL/GenBank/DDBJ databases">
        <title>Draft genome sequences of three monokaryotic isolates of the white-rot basidiomycete fungus Dichomitus squalens.</title>
        <authorList>
            <consortium name="DOE Joint Genome Institute"/>
            <person name="Lopez S.C."/>
            <person name="Andreopoulos B."/>
            <person name="Pangilinan J."/>
            <person name="Lipzen A."/>
            <person name="Riley R."/>
            <person name="Ahrendt S."/>
            <person name="Ng V."/>
            <person name="Barry K."/>
            <person name="Daum C."/>
            <person name="Grigoriev I.V."/>
            <person name="Hilden K.S."/>
            <person name="Makela M.R."/>
            <person name="de Vries R.P."/>
        </authorList>
    </citation>
    <scope>NUCLEOTIDE SEQUENCE [LARGE SCALE GENOMIC DNA]</scope>
    <source>
        <strain evidence="4 5">CBS 464.89</strain>
        <strain evidence="3">OM18370.1</strain>
    </source>
</reference>
<keyword evidence="1" id="KW-0732">Signal</keyword>
<proteinExistence type="predicted"/>
<dbReference type="InterPro" id="IPR000073">
    <property type="entry name" value="AB_hydrolase_1"/>
</dbReference>
<dbReference type="Pfam" id="PF12697">
    <property type="entry name" value="Abhydrolase_6"/>
    <property type="match status" value="1"/>
</dbReference>